<dbReference type="AlphaFoldDB" id="A0A841JZR1"/>
<dbReference type="Proteomes" id="UP000538666">
    <property type="component" value="Unassembled WGS sequence"/>
</dbReference>
<evidence type="ECO:0000313" key="1">
    <source>
        <dbReference type="EMBL" id="MBB6145189.1"/>
    </source>
</evidence>
<protein>
    <submittedName>
        <fullName evidence="1">Uncharacterized protein</fullName>
    </submittedName>
</protein>
<reference evidence="1 2" key="1">
    <citation type="submission" date="2020-08" db="EMBL/GenBank/DDBJ databases">
        <title>Genomic Encyclopedia of Type Strains, Phase IV (KMG-IV): sequencing the most valuable type-strain genomes for metagenomic binning, comparative biology and taxonomic classification.</title>
        <authorList>
            <person name="Goeker M."/>
        </authorList>
    </citation>
    <scope>NUCLEOTIDE SEQUENCE [LARGE SCALE GENOMIC DNA]</scope>
    <source>
        <strain evidence="1 2">DSM 103733</strain>
    </source>
</reference>
<sequence length="116" mass="12441">MNLSRKVIVVESAMNSETAASRLAHNSHHLTDALDTQFLGALVGRGQQDFDTNFTPYPGASAAEDECSIQCNVNCEAPFGVVRAIVPVKDDRKTQAISNGGSALQTSLYNGHQIHI</sequence>
<evidence type="ECO:0000313" key="2">
    <source>
        <dbReference type="Proteomes" id="UP000538666"/>
    </source>
</evidence>
<accession>A0A841JZR1</accession>
<dbReference type="EMBL" id="JACHEK010000006">
    <property type="protein sequence ID" value="MBB6145189.1"/>
    <property type="molecule type" value="Genomic_DNA"/>
</dbReference>
<keyword evidence="2" id="KW-1185">Reference proteome</keyword>
<proteinExistence type="predicted"/>
<gene>
    <name evidence="1" type="ORF">HNQ77_003147</name>
</gene>
<organism evidence="1 2">
    <name type="scientific">Silvibacterium bohemicum</name>
    <dbReference type="NCBI Taxonomy" id="1577686"/>
    <lineage>
        <taxon>Bacteria</taxon>
        <taxon>Pseudomonadati</taxon>
        <taxon>Acidobacteriota</taxon>
        <taxon>Terriglobia</taxon>
        <taxon>Terriglobales</taxon>
        <taxon>Acidobacteriaceae</taxon>
        <taxon>Silvibacterium</taxon>
    </lineage>
</organism>
<name>A0A841JZR1_9BACT</name>
<comment type="caution">
    <text evidence="1">The sequence shown here is derived from an EMBL/GenBank/DDBJ whole genome shotgun (WGS) entry which is preliminary data.</text>
</comment>